<feature type="compositionally biased region" description="Basic and acidic residues" evidence="1">
    <location>
        <begin position="24"/>
        <end position="41"/>
    </location>
</feature>
<accession>A0A565BLK9</accession>
<gene>
    <name evidence="2" type="ORF">ANE_LOCUS12955</name>
</gene>
<sequence>MEYEEEMSEFNTSEVDWGDNTNNSREEGEAYHSESWDEKSVSEISSETVDEREEKPWTKEATSKADFGEDPEQREDREPYEDSRTEDGDSQNRYGDEQWREEEEIIYDGYERESQFSLEEDYFSDETYPGELNHDGETSNEDKPWCEETNSQDSLEGTEQYGEETWHHEAESEASFEGESYYGEEDHEPRYITFSGHGHGSEACLRWVRDMEEWFSYSQIPEEEKTNCAEETLTEDAYRHWDRDAYQRLEYDEPAAIWEEMKQLISDEFVRDVDNMRQYYSRIYTNPEPTRWILATRPKPKATPKRYCSPKPKKMSTHEHVDMDLEIQKKIVEKEEEPPDGQHQLHLSNTPALTRDPTILRTKSSQGGGYDAVIKHVAGLELHQTYHSNRIGFDKDICAFLREYRINHEDSEHQTTWETFSAQRQKAMNLNQPNRSSDEGEI</sequence>
<feature type="compositionally biased region" description="Basic and acidic residues" evidence="1">
    <location>
        <begin position="52"/>
        <end position="67"/>
    </location>
</feature>
<reference evidence="2" key="1">
    <citation type="submission" date="2019-07" db="EMBL/GenBank/DDBJ databases">
        <authorList>
            <person name="Dittberner H."/>
        </authorList>
    </citation>
    <scope>NUCLEOTIDE SEQUENCE [LARGE SCALE GENOMIC DNA]</scope>
</reference>
<evidence type="ECO:0000313" key="3">
    <source>
        <dbReference type="Proteomes" id="UP000489600"/>
    </source>
</evidence>
<comment type="caution">
    <text evidence="2">The sequence shown here is derived from an EMBL/GenBank/DDBJ whole genome shotgun (WGS) entry which is preliminary data.</text>
</comment>
<proteinExistence type="predicted"/>
<feature type="region of interest" description="Disordered" evidence="1">
    <location>
        <begin position="1"/>
        <end position="164"/>
    </location>
</feature>
<feature type="compositionally biased region" description="Basic and acidic residues" evidence="1">
    <location>
        <begin position="132"/>
        <end position="146"/>
    </location>
</feature>
<evidence type="ECO:0000313" key="2">
    <source>
        <dbReference type="EMBL" id="VVB02511.1"/>
    </source>
</evidence>
<feature type="compositionally biased region" description="Basic and acidic residues" evidence="1">
    <location>
        <begin position="74"/>
        <end position="87"/>
    </location>
</feature>
<dbReference type="EMBL" id="CABITT030000004">
    <property type="protein sequence ID" value="VVB02511.1"/>
    <property type="molecule type" value="Genomic_DNA"/>
</dbReference>
<dbReference type="AlphaFoldDB" id="A0A565BLK9"/>
<evidence type="ECO:0000256" key="1">
    <source>
        <dbReference type="SAM" id="MobiDB-lite"/>
    </source>
</evidence>
<keyword evidence="3" id="KW-1185">Reference proteome</keyword>
<protein>
    <submittedName>
        <fullName evidence="2">Uncharacterized protein</fullName>
    </submittedName>
</protein>
<organism evidence="2 3">
    <name type="scientific">Arabis nemorensis</name>
    <dbReference type="NCBI Taxonomy" id="586526"/>
    <lineage>
        <taxon>Eukaryota</taxon>
        <taxon>Viridiplantae</taxon>
        <taxon>Streptophyta</taxon>
        <taxon>Embryophyta</taxon>
        <taxon>Tracheophyta</taxon>
        <taxon>Spermatophyta</taxon>
        <taxon>Magnoliopsida</taxon>
        <taxon>eudicotyledons</taxon>
        <taxon>Gunneridae</taxon>
        <taxon>Pentapetalae</taxon>
        <taxon>rosids</taxon>
        <taxon>malvids</taxon>
        <taxon>Brassicales</taxon>
        <taxon>Brassicaceae</taxon>
        <taxon>Arabideae</taxon>
        <taxon>Arabis</taxon>
    </lineage>
</organism>
<dbReference type="OrthoDB" id="10654608at2759"/>
<feature type="compositionally biased region" description="Polar residues" evidence="1">
    <location>
        <begin position="9"/>
        <end position="23"/>
    </location>
</feature>
<dbReference type="Proteomes" id="UP000489600">
    <property type="component" value="Unassembled WGS sequence"/>
</dbReference>
<name>A0A565BLK9_9BRAS</name>
<feature type="compositionally biased region" description="Polar residues" evidence="1">
    <location>
        <begin position="148"/>
        <end position="157"/>
    </location>
</feature>